<accession>A0A543ATJ1</accession>
<reference evidence="1 2" key="1">
    <citation type="submission" date="2019-06" db="EMBL/GenBank/DDBJ databases">
        <title>Sequencing the genomes of 1000 actinobacteria strains.</title>
        <authorList>
            <person name="Klenk H.-P."/>
        </authorList>
    </citation>
    <scope>NUCLEOTIDE SEQUENCE [LARGE SCALE GENOMIC DNA]</scope>
    <source>
        <strain evidence="1 2">DSM 45928</strain>
    </source>
</reference>
<sequence>MVEVIVDVSGEPAVKSELLAWIQRIPLVAELDPRHIDGEITATLASPAQLGTLAMAVATFLRTKPGEQRPTVTVSAPNGELLDLTASPDPHAIRRVYIAMDKPAPPPPLPATPAIDSIVDAEIIEDDPGPAPSSSV</sequence>
<dbReference type="Proteomes" id="UP000317043">
    <property type="component" value="Unassembled WGS sequence"/>
</dbReference>
<organism evidence="1 2">
    <name type="scientific">Stackebrandtia endophytica</name>
    <dbReference type="NCBI Taxonomy" id="1496996"/>
    <lineage>
        <taxon>Bacteria</taxon>
        <taxon>Bacillati</taxon>
        <taxon>Actinomycetota</taxon>
        <taxon>Actinomycetes</taxon>
        <taxon>Glycomycetales</taxon>
        <taxon>Glycomycetaceae</taxon>
        <taxon>Stackebrandtia</taxon>
    </lineage>
</organism>
<evidence type="ECO:0000313" key="1">
    <source>
        <dbReference type="EMBL" id="TQL75911.1"/>
    </source>
</evidence>
<gene>
    <name evidence="1" type="ORF">FB566_1427</name>
</gene>
<dbReference type="EMBL" id="VFOW01000001">
    <property type="protein sequence ID" value="TQL75911.1"/>
    <property type="molecule type" value="Genomic_DNA"/>
</dbReference>
<proteinExistence type="predicted"/>
<dbReference type="OrthoDB" id="9890027at2"/>
<protein>
    <submittedName>
        <fullName evidence="1">Uncharacterized protein</fullName>
    </submittedName>
</protein>
<name>A0A543ATJ1_9ACTN</name>
<comment type="caution">
    <text evidence="1">The sequence shown here is derived from an EMBL/GenBank/DDBJ whole genome shotgun (WGS) entry which is preliminary data.</text>
</comment>
<dbReference type="RefSeq" id="WP_142036520.1">
    <property type="nucleotide sequence ID" value="NZ_JBHTGS010000001.1"/>
</dbReference>
<dbReference type="InParanoid" id="A0A543ATJ1"/>
<keyword evidence="2" id="KW-1185">Reference proteome</keyword>
<evidence type="ECO:0000313" key="2">
    <source>
        <dbReference type="Proteomes" id="UP000317043"/>
    </source>
</evidence>
<dbReference type="AlphaFoldDB" id="A0A543ATJ1"/>